<dbReference type="HOGENOM" id="CLU_3216589_0_0_10"/>
<organism evidence="1 2">
    <name type="scientific">Bernardetia litoralis (strain ATCC 23117 / DSM 6794 / NBRC 15988 / NCIMB 1366 / Fx l1 / Sio-4)</name>
    <name type="common">Flexibacter litoralis</name>
    <dbReference type="NCBI Taxonomy" id="880071"/>
    <lineage>
        <taxon>Bacteria</taxon>
        <taxon>Pseudomonadati</taxon>
        <taxon>Bacteroidota</taxon>
        <taxon>Cytophagia</taxon>
        <taxon>Cytophagales</taxon>
        <taxon>Bernardetiaceae</taxon>
        <taxon>Bernardetia</taxon>
    </lineage>
</organism>
<evidence type="ECO:0008006" key="3">
    <source>
        <dbReference type="Google" id="ProtNLM"/>
    </source>
</evidence>
<dbReference type="Proteomes" id="UP000006054">
    <property type="component" value="Chromosome"/>
</dbReference>
<proteinExistence type="predicted"/>
<dbReference type="RefSeq" id="WP_014796297.1">
    <property type="nucleotide sequence ID" value="NC_018018.1"/>
</dbReference>
<keyword evidence="2" id="KW-1185">Reference proteome</keyword>
<evidence type="ECO:0000313" key="1">
    <source>
        <dbReference type="EMBL" id="AFM02835.1"/>
    </source>
</evidence>
<evidence type="ECO:0000313" key="2">
    <source>
        <dbReference type="Proteomes" id="UP000006054"/>
    </source>
</evidence>
<protein>
    <recommendedName>
        <fullName evidence="3">Transposase</fullName>
    </recommendedName>
</protein>
<accession>I4AFV0</accession>
<dbReference type="KEGG" id="fli:Fleli_0354"/>
<dbReference type="EMBL" id="CP003345">
    <property type="protein sequence ID" value="AFM02835.1"/>
    <property type="molecule type" value="Genomic_DNA"/>
</dbReference>
<dbReference type="AlphaFoldDB" id="I4AFV0"/>
<gene>
    <name evidence="1" type="ordered locus">Fleli_0354</name>
</gene>
<reference evidence="2" key="1">
    <citation type="submission" date="2012-06" db="EMBL/GenBank/DDBJ databases">
        <title>The complete genome of Flexibacter litoralis DSM 6794.</title>
        <authorList>
            <person name="Lucas S."/>
            <person name="Copeland A."/>
            <person name="Lapidus A."/>
            <person name="Glavina del Rio T."/>
            <person name="Dalin E."/>
            <person name="Tice H."/>
            <person name="Bruce D."/>
            <person name="Goodwin L."/>
            <person name="Pitluck S."/>
            <person name="Peters L."/>
            <person name="Ovchinnikova G."/>
            <person name="Lu M."/>
            <person name="Kyrpides N."/>
            <person name="Mavromatis K."/>
            <person name="Ivanova N."/>
            <person name="Brettin T."/>
            <person name="Detter J.C."/>
            <person name="Han C."/>
            <person name="Larimer F."/>
            <person name="Land M."/>
            <person name="Hauser L."/>
            <person name="Markowitz V."/>
            <person name="Cheng J.-F."/>
            <person name="Hugenholtz P."/>
            <person name="Woyke T."/>
            <person name="Wu D."/>
            <person name="Spring S."/>
            <person name="Lang E."/>
            <person name="Kopitz M."/>
            <person name="Brambilla E."/>
            <person name="Klenk H.-P."/>
            <person name="Eisen J.A."/>
        </authorList>
    </citation>
    <scope>NUCLEOTIDE SEQUENCE [LARGE SCALE GENOMIC DNA]</scope>
    <source>
        <strain evidence="2">ATCC 23117 / DSM 6794 / NBRC 15988 / NCIMB 1366 / Sio-4</strain>
    </source>
</reference>
<sequence length="44" mass="5131">MSERAYSINNPDGIYFVTFSVVNWIDIFIRQRYKDIIPCCASAI</sequence>
<name>I4AFV0_BERLS</name>